<name>A0A6L9UB68_9HYPH</name>
<comment type="caution">
    <text evidence="1">The sequence shown here is derived from an EMBL/GenBank/DDBJ whole genome shotgun (WGS) entry which is preliminary data.</text>
</comment>
<dbReference type="Proteomes" id="UP000483035">
    <property type="component" value="Unassembled WGS sequence"/>
</dbReference>
<proteinExistence type="predicted"/>
<evidence type="ECO:0000313" key="2">
    <source>
        <dbReference type="Proteomes" id="UP000483035"/>
    </source>
</evidence>
<protein>
    <submittedName>
        <fullName evidence="1">Uncharacterized protein</fullName>
    </submittedName>
</protein>
<dbReference type="EMBL" id="WUEY01000007">
    <property type="protein sequence ID" value="NEI71370.1"/>
    <property type="molecule type" value="Genomic_DNA"/>
</dbReference>
<organism evidence="1 2">
    <name type="scientific">Rhizobium lusitanum</name>
    <dbReference type="NCBI Taxonomy" id="293958"/>
    <lineage>
        <taxon>Bacteria</taxon>
        <taxon>Pseudomonadati</taxon>
        <taxon>Pseudomonadota</taxon>
        <taxon>Alphaproteobacteria</taxon>
        <taxon>Hyphomicrobiales</taxon>
        <taxon>Rhizobiaceae</taxon>
        <taxon>Rhizobium/Agrobacterium group</taxon>
        <taxon>Rhizobium</taxon>
    </lineage>
</organism>
<accession>A0A6L9UB68</accession>
<dbReference type="AlphaFoldDB" id="A0A6L9UB68"/>
<dbReference type="RefSeq" id="WP_163987843.1">
    <property type="nucleotide sequence ID" value="NZ_WUEY01000007.1"/>
</dbReference>
<evidence type="ECO:0000313" key="1">
    <source>
        <dbReference type="EMBL" id="NEI71370.1"/>
    </source>
</evidence>
<reference evidence="1 2" key="1">
    <citation type="submission" date="2019-12" db="EMBL/GenBank/DDBJ databases">
        <title>Rhizobium genotypes associated with high levels of biological nitrogen fixation by grain legumes in a temperate-maritime cropping system.</title>
        <authorList>
            <person name="Maluk M."/>
            <person name="Francesc Ferrando Molina F."/>
            <person name="Lopez Del Egido L."/>
            <person name="Lafos M."/>
            <person name="Langarica-Fuentes A."/>
            <person name="Gebre Yohannes G."/>
            <person name="Young M.W."/>
            <person name="Martin P."/>
            <person name="Gantlett R."/>
            <person name="Kenicer G."/>
            <person name="Hawes C."/>
            <person name="Begg G.S."/>
            <person name="Quilliam R.S."/>
            <person name="Squire G.R."/>
            <person name="Poole P.S."/>
            <person name="Young P.W."/>
            <person name="Iannetta P.M."/>
            <person name="James E.K."/>
        </authorList>
    </citation>
    <scope>NUCLEOTIDE SEQUENCE [LARGE SCALE GENOMIC DNA]</scope>
    <source>
        <strain evidence="1 2">JHI1118</strain>
    </source>
</reference>
<gene>
    <name evidence="1" type="ORF">GR212_17470</name>
</gene>
<sequence>MKHSFWLARPAPAATHRQTPNGMTFNARLTTITATGVQSWIAFGFPAMVVGDPLDPVYRSFRSQTVIPRILVLVKLFQQKSPLNARKSLIHRLGAPQSIVSRI</sequence>